<dbReference type="Pfam" id="PF04972">
    <property type="entry name" value="BON"/>
    <property type="match status" value="2"/>
</dbReference>
<name>A0A239CX67_9PSED</name>
<protein>
    <submittedName>
        <fullName evidence="4">Osmotically-inducible protein OsmY, contains BON domain</fullName>
    </submittedName>
</protein>
<gene>
    <name evidence="4" type="ORF">SAMN05216255_1951</name>
</gene>
<feature type="domain" description="BON" evidence="3">
    <location>
        <begin position="110"/>
        <end position="177"/>
    </location>
</feature>
<evidence type="ECO:0000259" key="3">
    <source>
        <dbReference type="PROSITE" id="PS50914"/>
    </source>
</evidence>
<dbReference type="InterPro" id="IPR007055">
    <property type="entry name" value="BON_dom"/>
</dbReference>
<dbReference type="InterPro" id="IPR051686">
    <property type="entry name" value="Lipoprotein_DolP"/>
</dbReference>
<evidence type="ECO:0000313" key="5">
    <source>
        <dbReference type="Proteomes" id="UP000242915"/>
    </source>
</evidence>
<evidence type="ECO:0000256" key="1">
    <source>
        <dbReference type="ARBA" id="ARBA00022729"/>
    </source>
</evidence>
<dbReference type="InterPro" id="IPR014004">
    <property type="entry name" value="Transpt-assoc_nodulatn_dom_bac"/>
</dbReference>
<organism evidence="4 5">
    <name type="scientific">Pseudomonas segetis</name>
    <dbReference type="NCBI Taxonomy" id="298908"/>
    <lineage>
        <taxon>Bacteria</taxon>
        <taxon>Pseudomonadati</taxon>
        <taxon>Pseudomonadota</taxon>
        <taxon>Gammaproteobacteria</taxon>
        <taxon>Pseudomonadales</taxon>
        <taxon>Pseudomonadaceae</taxon>
        <taxon>Pseudomonas</taxon>
    </lineage>
</organism>
<dbReference type="SMART" id="SM00749">
    <property type="entry name" value="BON"/>
    <property type="match status" value="2"/>
</dbReference>
<keyword evidence="1 2" id="KW-0732">Signal</keyword>
<dbReference type="PANTHER" id="PTHR34606">
    <property type="entry name" value="BON DOMAIN-CONTAINING PROTEIN"/>
    <property type="match status" value="1"/>
</dbReference>
<dbReference type="AlphaFoldDB" id="A0A239CX67"/>
<dbReference type="Proteomes" id="UP000242915">
    <property type="component" value="Unassembled WGS sequence"/>
</dbReference>
<proteinExistence type="predicted"/>
<evidence type="ECO:0000256" key="2">
    <source>
        <dbReference type="SAM" id="SignalP"/>
    </source>
</evidence>
<keyword evidence="5" id="KW-1185">Reference proteome</keyword>
<sequence>MIRSPLAIAALALTLLVSGCSNRSIGNSIDDKLLDPDVRSAVQKASPDLTSPTSHIVVSSYNGIVLLAGQTPREELKQTAEKAANSVQGVKKVYNELQILPPTSLIARSNDSLLTAQIKAEMLANSNVPSTNIKVITENGIVYMLGLVTRQEAQSAAQVVQGVSGVQKIIKLFQYIN</sequence>
<feature type="domain" description="BON" evidence="3">
    <location>
        <begin position="30"/>
        <end position="101"/>
    </location>
</feature>
<dbReference type="RefSeq" id="WP_010489866.1">
    <property type="nucleotide sequence ID" value="NZ_FZOG01000002.1"/>
</dbReference>
<dbReference type="Gene3D" id="3.30.1340.30">
    <property type="match status" value="1"/>
</dbReference>
<dbReference type="EMBL" id="FZOG01000002">
    <property type="protein sequence ID" value="SNS24657.1"/>
    <property type="molecule type" value="Genomic_DNA"/>
</dbReference>
<dbReference type="PANTHER" id="PTHR34606:SF4">
    <property type="entry name" value="OUTER MEMBRANE LIPOPROTEIN DOLP"/>
    <property type="match status" value="1"/>
</dbReference>
<feature type="signal peptide" evidence="2">
    <location>
        <begin position="1"/>
        <end position="23"/>
    </location>
</feature>
<evidence type="ECO:0000313" key="4">
    <source>
        <dbReference type="EMBL" id="SNS24657.1"/>
    </source>
</evidence>
<reference evidence="5" key="1">
    <citation type="submission" date="2017-06" db="EMBL/GenBank/DDBJ databases">
        <authorList>
            <person name="Varghese N."/>
            <person name="Submissions S."/>
        </authorList>
    </citation>
    <scope>NUCLEOTIDE SEQUENCE [LARGE SCALE GENOMIC DNA]</scope>
    <source>
        <strain evidence="5">CIP 108523</strain>
    </source>
</reference>
<dbReference type="PROSITE" id="PS50914">
    <property type="entry name" value="BON"/>
    <property type="match status" value="2"/>
</dbReference>
<dbReference type="PROSITE" id="PS51257">
    <property type="entry name" value="PROKAR_LIPOPROTEIN"/>
    <property type="match status" value="1"/>
</dbReference>
<feature type="chain" id="PRO_5011220416" evidence="2">
    <location>
        <begin position="24"/>
        <end position="177"/>
    </location>
</feature>
<accession>A0A239CX67</accession>